<reference evidence="4 5" key="1">
    <citation type="journal article" date="2024" name="ISME J.">
        <title>Tailless and filamentous prophages are predominant in marine Vibrio.</title>
        <authorList>
            <person name="Steensen K."/>
            <person name="Seneca J."/>
            <person name="Bartlau N."/>
            <person name="Yu X.A."/>
            <person name="Hussain F.A."/>
            <person name="Polz M.F."/>
        </authorList>
    </citation>
    <scope>NUCLEOTIDE SEQUENCE [LARGE SCALE GENOMIC DNA]</scope>
    <source>
        <strain evidence="4 5">10N.239.312.F12</strain>
    </source>
</reference>
<dbReference type="PANTHER" id="PTHR30204">
    <property type="entry name" value="REDOX-CYCLING DRUG-SENSING TRANSCRIPTIONAL ACTIVATOR SOXR"/>
    <property type="match status" value="1"/>
</dbReference>
<accession>A0ABV4MU36</accession>
<dbReference type="Gene3D" id="3.40.50.150">
    <property type="entry name" value="Vaccinia Virus protein VP39"/>
    <property type="match status" value="1"/>
</dbReference>
<dbReference type="SUPFAM" id="SSF53335">
    <property type="entry name" value="S-adenosyl-L-methionine-dependent methyltransferases"/>
    <property type="match status" value="1"/>
</dbReference>
<dbReference type="Pfam" id="PF13411">
    <property type="entry name" value="MerR_1"/>
    <property type="match status" value="1"/>
</dbReference>
<dbReference type="PRINTS" id="PR00040">
    <property type="entry name" value="HTHMERR"/>
</dbReference>
<dbReference type="PANTHER" id="PTHR30204:SF97">
    <property type="entry name" value="MERR FAMILY REGULATORY PROTEIN"/>
    <property type="match status" value="1"/>
</dbReference>
<dbReference type="PROSITE" id="PS50937">
    <property type="entry name" value="HTH_MERR_2"/>
    <property type="match status" value="1"/>
</dbReference>
<dbReference type="InterPro" id="IPR009061">
    <property type="entry name" value="DNA-bd_dom_put_sf"/>
</dbReference>
<organism evidence="4 5">
    <name type="scientific">Vibrio pomeroyi</name>
    <dbReference type="NCBI Taxonomy" id="198832"/>
    <lineage>
        <taxon>Bacteria</taxon>
        <taxon>Pseudomonadati</taxon>
        <taxon>Pseudomonadota</taxon>
        <taxon>Gammaproteobacteria</taxon>
        <taxon>Vibrionales</taxon>
        <taxon>Vibrionaceae</taxon>
        <taxon>Vibrio</taxon>
    </lineage>
</organism>
<evidence type="ECO:0000259" key="3">
    <source>
        <dbReference type="PROSITE" id="PS50937"/>
    </source>
</evidence>
<dbReference type="InterPro" id="IPR041698">
    <property type="entry name" value="Methyltransf_25"/>
</dbReference>
<feature type="coiled-coil region" evidence="2">
    <location>
        <begin position="66"/>
        <end position="93"/>
    </location>
</feature>
<sequence>MYRISELAELVGLSRSTLLYYGKLGLIEAQRQSNGYRLYSEKDLQRVRLLQQLQAGGLTLKECQACLDAKIERSLLENRLKQLDEELVQKQRSRDLLAAMLGESGLEEWHESMDKLAPDAHLDWLIKQGFDEKQALRLKWLSKDMNEHEQYMADFGVIFDGLERLGPGTAEDTLAALAQVPHTPKHVLEIGCGKGIATSVLAKALKENQPDVQITAVDNDQPSLDILAQQAQAFGLESNIKTVCASMMDLPFETMSFDLIWSEGSAYIMGVQKALKQWRKLLSDDGILVVNDLVWNTETPNESIKAFWQKEYPDMTTVAERIKHAKAAGYQVLDDFALSDAGWLAYYQPLQKQVESLKATMPNSKALADCDNEIKQFFNNSRLKSELSEGSAKRDRNDHSTFYSNLYRFRRRERG</sequence>
<evidence type="ECO:0000313" key="5">
    <source>
        <dbReference type="Proteomes" id="UP001570071"/>
    </source>
</evidence>
<dbReference type="InterPro" id="IPR047057">
    <property type="entry name" value="MerR_fam"/>
</dbReference>
<keyword evidence="1" id="KW-0238">DNA-binding</keyword>
<dbReference type="SUPFAM" id="SSF46955">
    <property type="entry name" value="Putative DNA-binding domain"/>
    <property type="match status" value="1"/>
</dbReference>
<dbReference type="CDD" id="cd02440">
    <property type="entry name" value="AdoMet_MTases"/>
    <property type="match status" value="1"/>
</dbReference>
<dbReference type="Pfam" id="PF13649">
    <property type="entry name" value="Methyltransf_25"/>
    <property type="match status" value="1"/>
</dbReference>
<dbReference type="InterPro" id="IPR029063">
    <property type="entry name" value="SAM-dependent_MTases_sf"/>
</dbReference>
<dbReference type="EMBL" id="JBFSSG010000008">
    <property type="protein sequence ID" value="MEZ8720638.1"/>
    <property type="molecule type" value="Genomic_DNA"/>
</dbReference>
<dbReference type="SMART" id="SM00422">
    <property type="entry name" value="HTH_MERR"/>
    <property type="match status" value="1"/>
</dbReference>
<feature type="domain" description="HTH merR-type" evidence="3">
    <location>
        <begin position="1"/>
        <end position="69"/>
    </location>
</feature>
<gene>
    <name evidence="4" type="ORF">AB6D66_06135</name>
</gene>
<comment type="caution">
    <text evidence="4">The sequence shown here is derived from an EMBL/GenBank/DDBJ whole genome shotgun (WGS) entry which is preliminary data.</text>
</comment>
<name>A0ABV4MU36_9VIBR</name>
<dbReference type="Proteomes" id="UP001570071">
    <property type="component" value="Unassembled WGS sequence"/>
</dbReference>
<proteinExistence type="predicted"/>
<dbReference type="CDD" id="cd04789">
    <property type="entry name" value="HTH_Cfa"/>
    <property type="match status" value="1"/>
</dbReference>
<evidence type="ECO:0000256" key="1">
    <source>
        <dbReference type="ARBA" id="ARBA00023125"/>
    </source>
</evidence>
<evidence type="ECO:0000256" key="2">
    <source>
        <dbReference type="SAM" id="Coils"/>
    </source>
</evidence>
<evidence type="ECO:0000313" key="4">
    <source>
        <dbReference type="EMBL" id="MEZ8720638.1"/>
    </source>
</evidence>
<keyword evidence="2" id="KW-0175">Coiled coil</keyword>
<dbReference type="Gene3D" id="1.10.1660.10">
    <property type="match status" value="1"/>
</dbReference>
<keyword evidence="5" id="KW-1185">Reference proteome</keyword>
<dbReference type="RefSeq" id="WP_372122881.1">
    <property type="nucleotide sequence ID" value="NZ_JBFSSG010000008.1"/>
</dbReference>
<protein>
    <submittedName>
        <fullName evidence="4">MerR family transcriptional regulator</fullName>
    </submittedName>
</protein>
<dbReference type="InterPro" id="IPR000551">
    <property type="entry name" value="MerR-type_HTH_dom"/>
</dbReference>